<keyword evidence="1" id="KW-0472">Membrane</keyword>
<reference evidence="2 3" key="1">
    <citation type="submission" date="2018-10" db="EMBL/GenBank/DDBJ databases">
        <title>Isolation, diversity and antifungal activity of actinobacteria from wheat.</title>
        <authorList>
            <person name="Han C."/>
        </authorList>
    </citation>
    <scope>NUCLEOTIDE SEQUENCE [LARGE SCALE GENOMIC DNA]</scope>
    <source>
        <strain evidence="2 3">NEAU-YY642</strain>
    </source>
</reference>
<protein>
    <submittedName>
        <fullName evidence="2">Uncharacterized protein</fullName>
    </submittedName>
</protein>
<keyword evidence="1" id="KW-1133">Transmembrane helix</keyword>
<evidence type="ECO:0000313" key="3">
    <source>
        <dbReference type="Proteomes" id="UP000278673"/>
    </source>
</evidence>
<comment type="caution">
    <text evidence="2">The sequence shown here is derived from an EMBL/GenBank/DDBJ whole genome shotgun (WGS) entry which is preliminary data.</text>
</comment>
<keyword evidence="3" id="KW-1185">Reference proteome</keyword>
<gene>
    <name evidence="2" type="ORF">EBN88_06055</name>
</gene>
<dbReference type="EMBL" id="RFFJ01000019">
    <property type="protein sequence ID" value="RMI43992.1"/>
    <property type="molecule type" value="Genomic_DNA"/>
</dbReference>
<organism evidence="2 3">
    <name type="scientific">Streptomyces triticirhizae</name>
    <dbReference type="NCBI Taxonomy" id="2483353"/>
    <lineage>
        <taxon>Bacteria</taxon>
        <taxon>Bacillati</taxon>
        <taxon>Actinomycetota</taxon>
        <taxon>Actinomycetes</taxon>
        <taxon>Kitasatosporales</taxon>
        <taxon>Streptomycetaceae</taxon>
        <taxon>Streptomyces</taxon>
    </lineage>
</organism>
<evidence type="ECO:0000313" key="2">
    <source>
        <dbReference type="EMBL" id="RMI43992.1"/>
    </source>
</evidence>
<dbReference type="AlphaFoldDB" id="A0A3M2M3K0"/>
<feature type="transmembrane region" description="Helical" evidence="1">
    <location>
        <begin position="159"/>
        <end position="179"/>
    </location>
</feature>
<feature type="transmembrane region" description="Helical" evidence="1">
    <location>
        <begin position="216"/>
        <end position="236"/>
    </location>
</feature>
<feature type="transmembrane region" description="Helical" evidence="1">
    <location>
        <begin position="243"/>
        <end position="260"/>
    </location>
</feature>
<keyword evidence="1" id="KW-0812">Transmembrane</keyword>
<proteinExistence type="predicted"/>
<feature type="transmembrane region" description="Helical" evidence="1">
    <location>
        <begin position="280"/>
        <end position="302"/>
    </location>
</feature>
<feature type="transmembrane region" description="Helical" evidence="1">
    <location>
        <begin position="72"/>
        <end position="91"/>
    </location>
</feature>
<feature type="transmembrane region" description="Helical" evidence="1">
    <location>
        <begin position="111"/>
        <end position="129"/>
    </location>
</feature>
<name>A0A3M2M3K0_9ACTN</name>
<accession>A0A3M2M3K0</accession>
<dbReference type="Proteomes" id="UP000278673">
    <property type="component" value="Unassembled WGS sequence"/>
</dbReference>
<evidence type="ECO:0000256" key="1">
    <source>
        <dbReference type="SAM" id="Phobius"/>
    </source>
</evidence>
<sequence length="326" mass="34628">MLLLIFGGGVIAWVITGINDSPVSSADDLFRALVDPLRPVDLRALTPYEWMFAVALVTVAVLALCQRRVARGGALVLAFLLLALCLRQAVGALDDGYRAGFDAPTYGPWTLATYAVGLLIAVTVLILLLPAREAAREPAGQLPPHPGEHPGGPRPLGTLGVLGGGLLIALALADLAWTLDNQRLAAEYDLKSWGEYFRDLVDPSLFHSPTSLTSGIYFHEAALAISMLVVGVLACLGRPVARGAGLTLLAMAAYLEYRAVALSFRIGDWSAYLDSTRGTLMLLTMLLSVPALLIAILGLGFAGSARAPRRRPTPAWPHPGPPPFPR</sequence>
<feature type="transmembrane region" description="Helical" evidence="1">
    <location>
        <begin position="50"/>
        <end position="65"/>
    </location>
</feature>